<keyword evidence="11" id="KW-1185">Reference proteome</keyword>
<comment type="caution">
    <text evidence="10">The sequence shown here is derived from an EMBL/GenBank/DDBJ whole genome shotgun (WGS) entry which is preliminary data.</text>
</comment>
<keyword evidence="3 7" id="KW-0694">RNA-binding</keyword>
<evidence type="ECO:0000259" key="9">
    <source>
        <dbReference type="Pfam" id="PF03948"/>
    </source>
</evidence>
<evidence type="ECO:0000256" key="1">
    <source>
        <dbReference type="ARBA" id="ARBA00010605"/>
    </source>
</evidence>
<evidence type="ECO:0000256" key="6">
    <source>
        <dbReference type="ARBA" id="ARBA00035292"/>
    </source>
</evidence>
<dbReference type="Pfam" id="PF03948">
    <property type="entry name" value="Ribosomal_L9_C"/>
    <property type="match status" value="1"/>
</dbReference>
<evidence type="ECO:0000256" key="2">
    <source>
        <dbReference type="ARBA" id="ARBA00022730"/>
    </source>
</evidence>
<dbReference type="Proteomes" id="UP000253517">
    <property type="component" value="Unassembled WGS sequence"/>
</dbReference>
<dbReference type="GO" id="GO:0006412">
    <property type="term" value="P:translation"/>
    <property type="evidence" value="ECO:0007669"/>
    <property type="project" value="UniProtKB-UniRule"/>
</dbReference>
<dbReference type="Gene3D" id="3.10.430.100">
    <property type="entry name" value="Ribosomal protein L9, C-terminal domain"/>
    <property type="match status" value="1"/>
</dbReference>
<dbReference type="SUPFAM" id="SSF55658">
    <property type="entry name" value="L9 N-domain-like"/>
    <property type="match status" value="1"/>
</dbReference>
<evidence type="ECO:0000256" key="3">
    <source>
        <dbReference type="ARBA" id="ARBA00022884"/>
    </source>
</evidence>
<keyword evidence="4 7" id="KW-0689">Ribosomal protein</keyword>
<dbReference type="SUPFAM" id="SSF55653">
    <property type="entry name" value="Ribosomal protein L9 C-domain"/>
    <property type="match status" value="1"/>
</dbReference>
<dbReference type="GO" id="GO:0003735">
    <property type="term" value="F:structural constituent of ribosome"/>
    <property type="evidence" value="ECO:0007669"/>
    <property type="project" value="InterPro"/>
</dbReference>
<evidence type="ECO:0000256" key="7">
    <source>
        <dbReference type="HAMAP-Rule" id="MF_00503"/>
    </source>
</evidence>
<dbReference type="InterPro" id="IPR020070">
    <property type="entry name" value="Ribosomal_bL9_N"/>
</dbReference>
<dbReference type="RefSeq" id="WP_037357175.1">
    <property type="nucleotide sequence ID" value="NZ_BHZF01000001.1"/>
</dbReference>
<dbReference type="AlphaFoldDB" id="A0A369A8P6"/>
<dbReference type="Gene3D" id="3.40.5.10">
    <property type="entry name" value="Ribosomal protein L9, N-terminal domain"/>
    <property type="match status" value="1"/>
</dbReference>
<dbReference type="GO" id="GO:0005840">
    <property type="term" value="C:ribosome"/>
    <property type="evidence" value="ECO:0007669"/>
    <property type="project" value="UniProtKB-KW"/>
</dbReference>
<dbReference type="EMBL" id="QPJS01000001">
    <property type="protein sequence ID" value="RCX05730.1"/>
    <property type="molecule type" value="Genomic_DNA"/>
</dbReference>
<dbReference type="InterPro" id="IPR020594">
    <property type="entry name" value="Ribosomal_bL9_bac/chp"/>
</dbReference>
<accession>A0A369A8P6</accession>
<dbReference type="PANTHER" id="PTHR21368">
    <property type="entry name" value="50S RIBOSOMAL PROTEIN L9"/>
    <property type="match status" value="1"/>
</dbReference>
<organism evidence="10 11">
    <name type="scientific">Schleiferia thermophila</name>
    <dbReference type="NCBI Taxonomy" id="884107"/>
    <lineage>
        <taxon>Bacteria</taxon>
        <taxon>Pseudomonadati</taxon>
        <taxon>Bacteroidota</taxon>
        <taxon>Flavobacteriia</taxon>
        <taxon>Flavobacteriales</taxon>
        <taxon>Schleiferiaceae</taxon>
        <taxon>Schleiferia</taxon>
    </lineage>
</organism>
<evidence type="ECO:0000259" key="8">
    <source>
        <dbReference type="Pfam" id="PF01281"/>
    </source>
</evidence>
<proteinExistence type="inferred from homology"/>
<dbReference type="GO" id="GO:1990904">
    <property type="term" value="C:ribonucleoprotein complex"/>
    <property type="evidence" value="ECO:0007669"/>
    <property type="project" value="UniProtKB-KW"/>
</dbReference>
<feature type="domain" description="Large ribosomal subunit protein bL9 C-terminal" evidence="9">
    <location>
        <begin position="63"/>
        <end position="146"/>
    </location>
</feature>
<sequence>MEIILKKDVENLGFKDDIVNVKPGYARNYLIPQGMAVLATESAKKVLAETLRQRAHKEAKIVEDARKLAASMQAVEIKLPVKVGKGNKLFGSVSNADLAAHLASMGFHVDKKYITIPGSIIKNTGKYTAKIRLHRDVQFDLEFEVLAQQ</sequence>
<protein>
    <recommendedName>
        <fullName evidence="6 7">Large ribosomal subunit protein bL9</fullName>
    </recommendedName>
</protein>
<evidence type="ECO:0000256" key="5">
    <source>
        <dbReference type="ARBA" id="ARBA00023274"/>
    </source>
</evidence>
<dbReference type="GO" id="GO:0019843">
    <property type="term" value="F:rRNA binding"/>
    <property type="evidence" value="ECO:0007669"/>
    <property type="project" value="UniProtKB-UniRule"/>
</dbReference>
<dbReference type="NCBIfam" id="TIGR00158">
    <property type="entry name" value="L9"/>
    <property type="match status" value="1"/>
</dbReference>
<evidence type="ECO:0000313" key="11">
    <source>
        <dbReference type="Proteomes" id="UP000253517"/>
    </source>
</evidence>
<dbReference type="HAMAP" id="MF_00503">
    <property type="entry name" value="Ribosomal_bL9"/>
    <property type="match status" value="1"/>
</dbReference>
<name>A0A369A8P6_9FLAO</name>
<feature type="domain" description="Ribosomal protein L9" evidence="8">
    <location>
        <begin position="1"/>
        <end position="46"/>
    </location>
</feature>
<dbReference type="InterPro" id="IPR036791">
    <property type="entry name" value="Ribosomal_bL9_C_sf"/>
</dbReference>
<comment type="function">
    <text evidence="7">Binds to the 23S rRNA.</text>
</comment>
<evidence type="ECO:0000256" key="4">
    <source>
        <dbReference type="ARBA" id="ARBA00022980"/>
    </source>
</evidence>
<keyword evidence="5 7" id="KW-0687">Ribonucleoprotein</keyword>
<dbReference type="InterPro" id="IPR009027">
    <property type="entry name" value="Ribosomal_bL9/RNase_H1_N"/>
</dbReference>
<reference evidence="10 11" key="1">
    <citation type="submission" date="2018-07" db="EMBL/GenBank/DDBJ databases">
        <title>Genomic Encyclopedia of Type Strains, Phase IV (KMG-IV): sequencing the most valuable type-strain genomes for metagenomic binning, comparative biology and taxonomic classification.</title>
        <authorList>
            <person name="Goeker M."/>
        </authorList>
    </citation>
    <scope>NUCLEOTIDE SEQUENCE [LARGE SCALE GENOMIC DNA]</scope>
    <source>
        <strain evidence="10 11">DSM 21410</strain>
    </source>
</reference>
<comment type="similarity">
    <text evidence="1 7">Belongs to the bacterial ribosomal protein bL9 family.</text>
</comment>
<keyword evidence="2 7" id="KW-0699">rRNA-binding</keyword>
<dbReference type="InterPro" id="IPR000244">
    <property type="entry name" value="Ribosomal_bL9"/>
</dbReference>
<dbReference type="InterPro" id="IPR036935">
    <property type="entry name" value="Ribosomal_bL9_N_sf"/>
</dbReference>
<evidence type="ECO:0000313" key="10">
    <source>
        <dbReference type="EMBL" id="RCX05730.1"/>
    </source>
</evidence>
<dbReference type="InterPro" id="IPR020069">
    <property type="entry name" value="Ribosomal_bL9_C"/>
</dbReference>
<dbReference type="Pfam" id="PF01281">
    <property type="entry name" value="Ribosomal_L9_N"/>
    <property type="match status" value="1"/>
</dbReference>
<gene>
    <name evidence="7" type="primary">rplI</name>
    <name evidence="10" type="ORF">DES35_1011019</name>
</gene>
<dbReference type="FunFam" id="3.40.5.10:FF:000003">
    <property type="entry name" value="50S ribosomal protein L9"/>
    <property type="match status" value="1"/>
</dbReference>